<dbReference type="GeneID" id="83157165"/>
<reference evidence="1" key="1">
    <citation type="submission" date="2010-03" db="EMBL/GenBank/DDBJ databases">
        <title>The genome sequence of Ruminococcus sp. 18P13.</title>
        <authorList>
            <consortium name="metaHIT consortium -- http://www.metahit.eu/"/>
            <person name="Pajon A."/>
            <person name="Turner K."/>
            <person name="Parkhill J."/>
            <person name="Bernalier A."/>
        </authorList>
    </citation>
    <scope>NUCLEOTIDE SEQUENCE [LARGE SCALE GENOMIC DNA]</scope>
    <source>
        <strain evidence="1">Type strain: 18P13</strain>
    </source>
</reference>
<dbReference type="EMBL" id="FP929052">
    <property type="protein sequence ID" value="CBL16501.1"/>
    <property type="molecule type" value="Genomic_DNA"/>
</dbReference>
<dbReference type="AlphaFoldDB" id="D4LA56"/>
<evidence type="ECO:0000313" key="2">
    <source>
        <dbReference type="Proteomes" id="UP000007054"/>
    </source>
</evidence>
<dbReference type="HOGENOM" id="CLU_3122325_0_0_9"/>
<keyword evidence="2" id="KW-1185">Reference proteome</keyword>
<dbReference type="KEGG" id="rch:RUM_02560"/>
<accession>D4LA56</accession>
<proteinExistence type="predicted"/>
<name>D4LA56_RUMC1</name>
<gene>
    <name evidence="1" type="ordered locus">RUM_02560</name>
</gene>
<organism evidence="1 2">
    <name type="scientific">Ruminococcus champanellensis (strain DSM 18848 / JCM 17042 / KCTC 15320 / 18P13)</name>
    <dbReference type="NCBI Taxonomy" id="213810"/>
    <lineage>
        <taxon>Bacteria</taxon>
        <taxon>Bacillati</taxon>
        <taxon>Bacillota</taxon>
        <taxon>Clostridia</taxon>
        <taxon>Eubacteriales</taxon>
        <taxon>Oscillospiraceae</taxon>
        <taxon>Ruminococcus</taxon>
    </lineage>
</organism>
<dbReference type="Proteomes" id="UP000007054">
    <property type="component" value="Chromosome"/>
</dbReference>
<protein>
    <submittedName>
        <fullName evidence="1">Uncharacterized protein</fullName>
    </submittedName>
</protein>
<evidence type="ECO:0000313" key="1">
    <source>
        <dbReference type="EMBL" id="CBL16501.1"/>
    </source>
</evidence>
<sequence>METMDNRKQEHSEQADSKDLFCSSLLDGWFTVHDGAYGQNETTLTLNTPI</sequence>
<reference evidence="1" key="2">
    <citation type="submission" date="2010-03" db="EMBL/GenBank/DDBJ databases">
        <authorList>
            <person name="Pajon A."/>
        </authorList>
    </citation>
    <scope>NUCLEOTIDE SEQUENCE</scope>
    <source>
        <strain evidence="1">Type strain: 18P13</strain>
    </source>
</reference>
<dbReference type="RefSeq" id="WP_015557408.1">
    <property type="nucleotide sequence ID" value="NC_021039.1"/>
</dbReference>
<dbReference type="PATRIC" id="fig|213810.4.peg.111"/>